<evidence type="ECO:0000256" key="4">
    <source>
        <dbReference type="PROSITE-ProRule" id="PRU00335"/>
    </source>
</evidence>
<feature type="DNA-binding region" description="H-T-H motif" evidence="4">
    <location>
        <begin position="38"/>
        <end position="57"/>
    </location>
</feature>
<dbReference type="SUPFAM" id="SSF46689">
    <property type="entry name" value="Homeodomain-like"/>
    <property type="match status" value="1"/>
</dbReference>
<keyword evidence="1" id="KW-0805">Transcription regulation</keyword>
<evidence type="ECO:0000313" key="7">
    <source>
        <dbReference type="EMBL" id="WOT38895.1"/>
    </source>
</evidence>
<keyword evidence="8" id="KW-1185">Reference proteome</keyword>
<dbReference type="PANTHER" id="PTHR30055">
    <property type="entry name" value="HTH-TYPE TRANSCRIPTIONAL REGULATOR RUTR"/>
    <property type="match status" value="1"/>
</dbReference>
<keyword evidence="3" id="KW-0804">Transcription</keyword>
<evidence type="ECO:0000313" key="8">
    <source>
        <dbReference type="Proteomes" id="UP001305002"/>
    </source>
</evidence>
<name>A0ABZ0KLX0_STRC4</name>
<dbReference type="Pfam" id="PF00440">
    <property type="entry name" value="TetR_N"/>
    <property type="match status" value="1"/>
</dbReference>
<dbReference type="RefSeq" id="WP_317927411.1">
    <property type="nucleotide sequence ID" value="NZ_CP137524.1"/>
</dbReference>
<reference evidence="7 8" key="2">
    <citation type="journal article" date="2024" name="Microb. Biotechnol.">
        <title>The involvement of multiple ABC transporters in daunorubicin efflux in Streptomyces coeruleorubidus.</title>
        <authorList>
            <person name="Dong J."/>
            <person name="Ning J."/>
            <person name="Tian Y."/>
            <person name="Li H."/>
            <person name="Chen H."/>
            <person name="Guan W."/>
        </authorList>
    </citation>
    <scope>NUCLEOTIDE SEQUENCE [LARGE SCALE GENOMIC DNA]</scope>
    <source>
        <strain evidence="7 8">CICC 11043</strain>
    </source>
</reference>
<dbReference type="InterPro" id="IPR009057">
    <property type="entry name" value="Homeodomain-like_sf"/>
</dbReference>
<organism evidence="7 8">
    <name type="scientific">Streptomyces coeruleorubidus</name>
    <dbReference type="NCBI Taxonomy" id="116188"/>
    <lineage>
        <taxon>Bacteria</taxon>
        <taxon>Bacillati</taxon>
        <taxon>Actinomycetota</taxon>
        <taxon>Actinomycetes</taxon>
        <taxon>Kitasatosporales</taxon>
        <taxon>Streptomycetaceae</taxon>
        <taxon>Streptomyces</taxon>
    </lineage>
</organism>
<proteinExistence type="predicted"/>
<dbReference type="Proteomes" id="UP001305002">
    <property type="component" value="Chromosome"/>
</dbReference>
<dbReference type="EMBL" id="CP137524">
    <property type="protein sequence ID" value="WOT38895.1"/>
    <property type="molecule type" value="Genomic_DNA"/>
</dbReference>
<evidence type="ECO:0000256" key="3">
    <source>
        <dbReference type="ARBA" id="ARBA00023163"/>
    </source>
</evidence>
<dbReference type="InterPro" id="IPR001647">
    <property type="entry name" value="HTH_TetR"/>
</dbReference>
<evidence type="ECO:0000259" key="6">
    <source>
        <dbReference type="PROSITE" id="PS50977"/>
    </source>
</evidence>
<evidence type="ECO:0000256" key="2">
    <source>
        <dbReference type="ARBA" id="ARBA00023125"/>
    </source>
</evidence>
<dbReference type="PRINTS" id="PR00455">
    <property type="entry name" value="HTHTETR"/>
</dbReference>
<reference evidence="7 8" key="1">
    <citation type="journal article" date="2021" name="J. Microbiol. Biotechnol.">
        <title>An Efficient Markerless Deletion System Suitable for the Industrial Strains of Streptomyces.</title>
        <authorList>
            <person name="Dong J."/>
            <person name="Wei J."/>
            <person name="Li H."/>
            <person name="Zhao S."/>
            <person name="Guan W."/>
        </authorList>
    </citation>
    <scope>NUCLEOTIDE SEQUENCE [LARGE SCALE GENOMIC DNA]</scope>
    <source>
        <strain evidence="7 8">CICC 11043</strain>
    </source>
</reference>
<dbReference type="PANTHER" id="PTHR30055:SF234">
    <property type="entry name" value="HTH-TYPE TRANSCRIPTIONAL REGULATOR BETI"/>
    <property type="match status" value="1"/>
</dbReference>
<protein>
    <submittedName>
        <fullName evidence="7">TetR/AcrR family transcriptional regulator</fullName>
    </submittedName>
</protein>
<sequence length="236" mass="25951">MMASTKNGKQPAHRPSRRQHIITAAVRVFGRNGFAETSIQDIADEAQVVPTAVYYHFDGKEELLELAMRRVFDQLNAVVEAARPESEPGDAEGLIRVIDAVWDWVEQNPDEARLYQVQVASANGSVKVLRDEFEQRHVQRGYDYLPEGTTRSPRAAKVRHASQALAVRTLISTTMLVTALRAEGGPLSQLPSRSVLEAVRELALRIVATEQKPAKSAKSAKSAKAAKSAKPVTSRT</sequence>
<feature type="domain" description="HTH tetR-type" evidence="6">
    <location>
        <begin position="15"/>
        <end position="75"/>
    </location>
</feature>
<dbReference type="InterPro" id="IPR050109">
    <property type="entry name" value="HTH-type_TetR-like_transc_reg"/>
</dbReference>
<accession>A0ABZ0KLX0</accession>
<evidence type="ECO:0000256" key="5">
    <source>
        <dbReference type="SAM" id="MobiDB-lite"/>
    </source>
</evidence>
<keyword evidence="2 4" id="KW-0238">DNA-binding</keyword>
<feature type="compositionally biased region" description="Low complexity" evidence="5">
    <location>
        <begin position="214"/>
        <end position="236"/>
    </location>
</feature>
<gene>
    <name evidence="7" type="ORF">R5U08_34175</name>
</gene>
<evidence type="ECO:0000256" key="1">
    <source>
        <dbReference type="ARBA" id="ARBA00023015"/>
    </source>
</evidence>
<feature type="region of interest" description="Disordered" evidence="5">
    <location>
        <begin position="210"/>
        <end position="236"/>
    </location>
</feature>
<dbReference type="Gene3D" id="1.10.357.10">
    <property type="entry name" value="Tetracycline Repressor, domain 2"/>
    <property type="match status" value="1"/>
</dbReference>
<dbReference type="PROSITE" id="PS50977">
    <property type="entry name" value="HTH_TETR_2"/>
    <property type="match status" value="1"/>
</dbReference>